<reference evidence="1 2" key="1">
    <citation type="submission" date="2020-06" db="EMBL/GenBank/DDBJ databases">
        <title>Actinokineospora xiongansis sp. nov., isolated from soil of Baiyangdian.</title>
        <authorList>
            <person name="Zhang X."/>
        </authorList>
    </citation>
    <scope>NUCLEOTIDE SEQUENCE [LARGE SCALE GENOMIC DNA]</scope>
    <source>
        <strain evidence="1 2">HBU206404</strain>
    </source>
</reference>
<dbReference type="RefSeq" id="WP_187223350.1">
    <property type="nucleotide sequence ID" value="NZ_JABVED010000015.1"/>
</dbReference>
<proteinExistence type="predicted"/>
<comment type="caution">
    <text evidence="1">The sequence shown here is derived from an EMBL/GenBank/DDBJ whole genome shotgun (WGS) entry which is preliminary data.</text>
</comment>
<evidence type="ECO:0000313" key="1">
    <source>
        <dbReference type="EMBL" id="MBC6450245.1"/>
    </source>
</evidence>
<name>A0ABR7LC33_9PSEU</name>
<dbReference type="Proteomes" id="UP000734823">
    <property type="component" value="Unassembled WGS sequence"/>
</dbReference>
<organism evidence="1 2">
    <name type="scientific">Actinokineospora xionganensis</name>
    <dbReference type="NCBI Taxonomy" id="2684470"/>
    <lineage>
        <taxon>Bacteria</taxon>
        <taxon>Bacillati</taxon>
        <taxon>Actinomycetota</taxon>
        <taxon>Actinomycetes</taxon>
        <taxon>Pseudonocardiales</taxon>
        <taxon>Pseudonocardiaceae</taxon>
        <taxon>Actinokineospora</taxon>
    </lineage>
</organism>
<sequence length="57" mass="6236">MSSGDNPIVKQPTAVIAWEMHAQAGVRRPLDEMPSRIADSLLGHFEVRLKPGADIPE</sequence>
<evidence type="ECO:0000313" key="2">
    <source>
        <dbReference type="Proteomes" id="UP000734823"/>
    </source>
</evidence>
<gene>
    <name evidence="1" type="ORF">GPZ80_24105</name>
</gene>
<accession>A0ABR7LC33</accession>
<keyword evidence="2" id="KW-1185">Reference proteome</keyword>
<dbReference type="EMBL" id="JABVED010000015">
    <property type="protein sequence ID" value="MBC6450245.1"/>
    <property type="molecule type" value="Genomic_DNA"/>
</dbReference>
<protein>
    <submittedName>
        <fullName evidence="1">Uncharacterized protein</fullName>
    </submittedName>
</protein>